<organism evidence="1 2">
    <name type="scientific">Homo sapiens</name>
    <name type="common">Human</name>
    <dbReference type="NCBI Taxonomy" id="9606"/>
    <lineage>
        <taxon>Eukaryota</taxon>
        <taxon>Metazoa</taxon>
        <taxon>Chordata</taxon>
        <taxon>Craniata</taxon>
        <taxon>Vertebrata</taxon>
        <taxon>Euteleostomi</taxon>
        <taxon>Mammalia</taxon>
        <taxon>Eutheria</taxon>
        <taxon>Euarchontoglires</taxon>
        <taxon>Primates</taxon>
        <taxon>Haplorrhini</taxon>
        <taxon>Catarrhini</taxon>
        <taxon>Hominidae</taxon>
        <taxon>Homo</taxon>
    </lineage>
</organism>
<accession>A0A0G2JMP5</accession>
<reference evidence="1 2" key="1">
    <citation type="journal article" date="2001" name="Nature">
        <title>Initial sequencing and analysis of the human genome.</title>
        <authorList>
            <consortium name="International Human Genome Sequencing Consortium"/>
            <person name="Lander E.S."/>
            <person name="Linton L.M."/>
            <person name="Birren B."/>
            <person name="Nusbaum C."/>
            <person name="Zody M.C."/>
            <person name="Baldwin J."/>
            <person name="Devon K."/>
            <person name="Dewar K."/>
            <person name="Doyle M."/>
            <person name="FitzHugh W."/>
            <person name="Funke R."/>
            <person name="Gage D."/>
            <person name="Harris K."/>
            <person name="Heaford A."/>
            <person name="Howland J."/>
            <person name="Kann L."/>
            <person name="Lehoczky J."/>
            <person name="LeVine R."/>
            <person name="McEwan P."/>
            <person name="McKernan K."/>
            <person name="Meldrim J."/>
            <person name="Mesirov J.P."/>
            <person name="Miranda C."/>
            <person name="Morris W."/>
            <person name="Naylor J."/>
            <person name="Raymond C."/>
            <person name="Rosetti M."/>
            <person name="Santos R."/>
            <person name="Sheridan A."/>
            <person name="Sougnez C."/>
            <person name="Stange-Thomann N."/>
            <person name="Stojanovic N."/>
            <person name="Subramanian A."/>
            <person name="Wyman D."/>
            <person name="Rogers J."/>
            <person name="Sulston J."/>
            <person name="Ainscough R."/>
            <person name="Beck S."/>
            <person name="Bentley D."/>
            <person name="Burton J."/>
            <person name="Clee C."/>
            <person name="Carter N."/>
            <person name="Coulson A."/>
            <person name="Deadman R."/>
            <person name="Deloukas P."/>
            <person name="Dunham A."/>
            <person name="Dunham I."/>
            <person name="Durbin R."/>
            <person name="French L."/>
            <person name="Grafham D."/>
            <person name="Gregory S."/>
            <person name="Hubbard T."/>
            <person name="Humphray S."/>
            <person name="Hunt A."/>
            <person name="Jones M."/>
            <person name="Lloyd C."/>
            <person name="McMurray A."/>
            <person name="Matthews L."/>
            <person name="Mercer S."/>
            <person name="Milne S."/>
            <person name="Mullikin J.C."/>
            <person name="Mungall A."/>
            <person name="Plumb R."/>
            <person name="Ross M."/>
            <person name="Shownkeen R."/>
            <person name="Sims S."/>
            <person name="Waterston R.H."/>
            <person name="Wilson R.K."/>
            <person name="Hillier L.W."/>
            <person name="McPherson J.D."/>
            <person name="Marra M.A."/>
            <person name="Mardis E.R."/>
            <person name="Fulton L.A."/>
            <person name="Chinwalla A.T."/>
            <person name="Pepin K.H."/>
            <person name="Gish W.R."/>
            <person name="Chissoe S.L."/>
            <person name="Wendl M.C."/>
            <person name="Delehaunty K.D."/>
            <person name="Miner T.L."/>
            <person name="Delehaunty A."/>
            <person name="Kramer J.B."/>
            <person name="Cook L.L."/>
            <person name="Fulton R.S."/>
            <person name="Johnson D.L."/>
            <person name="Minx P.J."/>
            <person name="Clifton S.W."/>
            <person name="Hawkins T."/>
            <person name="Branscomb E."/>
            <person name="Predki P."/>
            <person name="Richardson P."/>
            <person name="Wenning S."/>
            <person name="Slezak T."/>
            <person name="Doggett N."/>
            <person name="Cheng J.F."/>
            <person name="Olsen A."/>
            <person name="Lucas S."/>
            <person name="Elkin C."/>
            <person name="Uberbacher E."/>
            <person name="Frazier M."/>
            <person name="Gibbs R.A."/>
            <person name="Muzny D.M."/>
            <person name="Scherer S.E."/>
            <person name="Bouck J.B."/>
            <person name="Sodergren E.J."/>
            <person name="Worley K.C."/>
            <person name="Rives C.M."/>
            <person name="Gorrell J.H."/>
            <person name="Metzker M.L."/>
            <person name="Naylor S.L."/>
            <person name="Kucherlapati R.S."/>
            <person name="Nelson D.L."/>
            <person name="Weinstock G.M."/>
            <person name="Sakaki Y."/>
            <person name="Fujiyama A."/>
            <person name="Hattori M."/>
            <person name="Yada T."/>
            <person name="Toyoda A."/>
            <person name="Itoh T."/>
            <person name="Kawagoe C."/>
            <person name="Watanabe H."/>
            <person name="Totoki Y."/>
            <person name="Taylor T."/>
            <person name="Weissenbach J."/>
            <person name="Heilig R."/>
            <person name="Saurin W."/>
            <person name="Artiguenave F."/>
            <person name="Brottier P."/>
            <person name="Bruls T."/>
            <person name="Pelletier E."/>
            <person name="Robert C."/>
            <person name="Wincker P."/>
            <person name="Smith D.R."/>
            <person name="Doucette-Stamm L."/>
            <person name="Rubenfield M."/>
            <person name="Weinstock K."/>
            <person name="Lee H.M."/>
            <person name="Dubois J."/>
            <person name="Rosenthal A."/>
            <person name="Platzer M."/>
            <person name="Nyakatura G."/>
            <person name="Taudien S."/>
            <person name="Rump A."/>
            <person name="Yang H."/>
            <person name="Yu J."/>
            <person name="Wang J."/>
            <person name="Huang G."/>
            <person name="Gu J."/>
            <person name="Hood L."/>
            <person name="Rowen L."/>
            <person name="Madan A."/>
            <person name="Qin S."/>
            <person name="Davis R.W."/>
            <person name="Federspiel N.A."/>
            <person name="Abola A.P."/>
            <person name="Proctor M.J."/>
            <person name="Myers R.M."/>
            <person name="Schmutz J."/>
            <person name="Dickson M."/>
            <person name="Grimwood J."/>
            <person name="Cox D.R."/>
            <person name="Olson M.V."/>
            <person name="Kaul R."/>
            <person name="Raymond C."/>
            <person name="Shimizu N."/>
            <person name="Kawasaki K."/>
            <person name="Minoshima S."/>
            <person name="Evans G.A."/>
            <person name="Athanasiou M."/>
            <person name="Schultz R."/>
            <person name="Roe B.A."/>
            <person name="Chen F."/>
            <person name="Pan H."/>
            <person name="Ramser J."/>
            <person name="Lehrach H."/>
            <person name="Reinhardt R."/>
            <person name="McCombie W.R."/>
            <person name="de la Bastide M."/>
            <person name="Dedhia N."/>
            <person name="Blocker H."/>
            <person name="Hornischer K."/>
            <person name="Nordsiek G."/>
            <person name="Agarwala R."/>
            <person name="Aravind L."/>
            <person name="Bailey J.A."/>
            <person name="Bateman A."/>
            <person name="Batzoglou S."/>
            <person name="Birney E."/>
            <person name="Bork P."/>
            <person name="Brown D.G."/>
            <person name="Burge C.B."/>
            <person name="Cerutti L."/>
            <person name="Chen H.C."/>
            <person name="Church D."/>
            <person name="Clamp M."/>
            <person name="Copley R.R."/>
            <person name="Doerks T."/>
            <person name="Eddy S.R."/>
            <person name="Eichler E.E."/>
            <person name="Furey T.S."/>
            <person name="Galagan J."/>
            <person name="Gilbert J.G."/>
            <person name="Harmon C."/>
            <person name="Hayashizaki Y."/>
            <person name="Haussler D."/>
            <person name="Hermjakob H."/>
            <person name="Hokamp K."/>
            <person name="Jang W."/>
            <person name="Johnson L.S."/>
            <person name="Jones T.A."/>
            <person name="Kasif S."/>
            <person name="Kaspryzk A."/>
            <person name="Kennedy S."/>
            <person name="Kent W.J."/>
            <person name="Kitts P."/>
            <person name="Koonin E.V."/>
            <person name="Korf I."/>
            <person name="Kulp D."/>
            <person name="Lancet D."/>
            <person name="Lowe T.M."/>
            <person name="McLysaght A."/>
            <person name="Mikkelsen T."/>
            <person name="Moran J.V."/>
            <person name="Mulder N."/>
            <person name="Pollara V.J."/>
            <person name="Ponting C.P."/>
            <person name="Schuler G."/>
            <person name="Schultz J."/>
            <person name="Slater G."/>
            <person name="Smit A.F."/>
            <person name="Stupka E."/>
            <person name="Szustakowski J."/>
            <person name="Thierry-Mieg D."/>
            <person name="Thierry-Mieg J."/>
            <person name="Wagner L."/>
            <person name="Wallis J."/>
            <person name="Wheeler R."/>
            <person name="Williams A."/>
            <person name="Wolf Y.I."/>
            <person name="Wolfe K.H."/>
            <person name="Yang S.P."/>
            <person name="Yeh R.F."/>
            <person name="Collins F."/>
            <person name="Guyer M.S."/>
            <person name="Peterson J."/>
            <person name="Felsenfeld A."/>
            <person name="Wetterstrand K.A."/>
            <person name="Patrinos A."/>
            <person name="Morgan M.J."/>
            <person name="de Jong P."/>
            <person name="Catanese J.J."/>
            <person name="Osoegawa K."/>
            <person name="Shizuya H."/>
            <person name="Choi S."/>
            <person name="Chen Y.J."/>
        </authorList>
    </citation>
    <scope>NUCLEOTIDE SEQUENCE [LARGE SCALE GENOMIC DNA]</scope>
</reference>
<dbReference type="OrthoDB" id="5855668at2759"/>
<dbReference type="VEuPathDB" id="HostDB:ENSG00000085719"/>
<dbReference type="Ensembl" id="ENST00000621526.4">
    <property type="protein sequence ID" value="ENSP00000479670.1"/>
    <property type="gene ID" value="ENSG00000085719.14"/>
</dbReference>
<reference evidence="1" key="5">
    <citation type="submission" date="2025-09" db="UniProtKB">
        <authorList>
            <consortium name="Ensembl"/>
        </authorList>
    </citation>
    <scope>IDENTIFICATION</scope>
</reference>
<proteinExistence type="predicted"/>
<dbReference type="ChiTaRS" id="CPNE3">
    <property type="organism name" value="human"/>
</dbReference>
<protein>
    <submittedName>
        <fullName evidence="1">Copine 3</fullName>
    </submittedName>
</protein>
<reference evidence="1 2" key="2">
    <citation type="journal article" date="2004" name="Nature">
        <title>Finishing the euchromatic sequence of the human genome.</title>
        <authorList>
            <consortium name="International Human Genome Sequencing Consortium"/>
        </authorList>
    </citation>
    <scope>NUCLEOTIDE SEQUENCE [LARGE SCALE GENOMIC DNA]</scope>
</reference>
<dbReference type="Antibodypedia" id="25495">
    <property type="antibodies" value="163 antibodies from 29 providers"/>
</dbReference>
<gene>
    <name evidence="1" type="primary">CPNE3</name>
</gene>
<dbReference type="HGNC" id="HGNC:2316">
    <property type="gene designation" value="CPNE3"/>
</dbReference>
<reference evidence="1 2" key="3">
    <citation type="journal article" date="2006" name="Nature">
        <title>DNA sequence and analysis of human chromosome 8.</title>
        <authorList>
            <person name="Nusbaum C."/>
            <person name="Mikkelsen T.S."/>
            <person name="Zody M.C."/>
            <person name="Asakawa S."/>
            <person name="Taudien S."/>
            <person name="Garber M."/>
            <person name="Kodira C.D."/>
            <person name="Schueler M.G."/>
            <person name="Shimizu A."/>
            <person name="Whittaker C.A."/>
            <person name="Chang J.L."/>
            <person name="Cuomo C.A."/>
            <person name="Dewar K."/>
            <person name="FitzGerald M.G."/>
            <person name="Yang X."/>
            <person name="Allen N.R."/>
            <person name="Anderson S."/>
            <person name="Asakawa T."/>
            <person name="Blechschmidt K."/>
            <person name="Bloom T."/>
            <person name="Borowsky M.L."/>
            <person name="Butler J."/>
            <person name="Cook A."/>
            <person name="Corum B."/>
            <person name="DeArellano K."/>
            <person name="DeCaprio D."/>
            <person name="Dooley K.T."/>
            <person name="Dorris L.III."/>
            <person name="Engels R."/>
            <person name="Glockner G."/>
            <person name="Hafez N."/>
            <person name="Hagopian D.S."/>
            <person name="Hall J.L."/>
            <person name="Ishikawa S.K."/>
            <person name="Jaffe D.B."/>
            <person name="Kamat A."/>
            <person name="Kudoh J."/>
            <person name="Lehmann R."/>
            <person name="Lokitsang T."/>
            <person name="Macdonald P."/>
            <person name="Major J.E."/>
            <person name="Matthews C.D."/>
            <person name="Mauceli E."/>
            <person name="Menzel U."/>
            <person name="Mihalev A.H."/>
            <person name="Minoshima S."/>
            <person name="Murayama Y."/>
            <person name="Naylor J.W."/>
            <person name="Nicol R."/>
            <person name="Nguyen C."/>
            <person name="O'Leary S.B."/>
            <person name="O'Neill K."/>
            <person name="Parker S.C."/>
            <person name="Polley A."/>
            <person name="Raymond C.K."/>
            <person name="Reichwald K."/>
            <person name="Rodriguez J."/>
            <person name="Sasaki T."/>
            <person name="Schilhabel M."/>
            <person name="Siddiqui R."/>
            <person name="Smith C.L."/>
            <person name="Sneddon T.P."/>
            <person name="Talamas J.A."/>
            <person name="Tenzin P."/>
            <person name="Topham K."/>
            <person name="Venkataraman V."/>
            <person name="Wen G."/>
            <person name="Yamazaki S."/>
            <person name="Young S.K."/>
            <person name="Zeng Q."/>
            <person name="Zimmer A.R."/>
            <person name="Rosenthal A."/>
            <person name="Birren B.W."/>
            <person name="Platzer M."/>
            <person name="Shimizu N."/>
            <person name="Lander E.S."/>
        </authorList>
    </citation>
    <scope>NUCLEOTIDE SEQUENCE [LARGE SCALE GENOMIC DNA]</scope>
</reference>
<dbReference type="ExpressionAtlas" id="A0A0G2JMP5">
    <property type="expression patterns" value="baseline and differential"/>
</dbReference>
<dbReference type="EMBL" id="KF459650">
    <property type="status" value="NOT_ANNOTATED_CDS"/>
    <property type="molecule type" value="Genomic_DNA"/>
</dbReference>
<dbReference type="EMBL" id="AC103817">
    <property type="status" value="NOT_ANNOTATED_CDS"/>
    <property type="molecule type" value="Genomic_DNA"/>
</dbReference>
<evidence type="ECO:0000313" key="2">
    <source>
        <dbReference type="Proteomes" id="UP000005640"/>
    </source>
</evidence>
<evidence type="ECO:0000313" key="1">
    <source>
        <dbReference type="Ensembl" id="ENSP00000479670.1"/>
    </source>
</evidence>
<dbReference type="Ensembl" id="ENST00000621526.4">
    <property type="protein sequence ID" value="ENSP00000479670.1"/>
    <property type="gene ID" value="ENSG00000085719.13"/>
</dbReference>
<feature type="non-terminal residue" evidence="1">
    <location>
        <position position="8"/>
    </location>
</feature>
<dbReference type="Proteomes" id="UP000005640">
    <property type="component" value="Chromosome 8"/>
</dbReference>
<name>A0A0G2JMP5_HUMAN</name>
<dbReference type="OpenTargets" id="ENSG00000085719"/>
<keyword evidence="2" id="KW-1185">Reference proteome</keyword>
<dbReference type="EMBL" id="AC013751">
    <property type="status" value="NOT_ANNOTATED_CDS"/>
    <property type="molecule type" value="Genomic_DNA"/>
</dbReference>
<reference evidence="1" key="4">
    <citation type="submission" date="2025-08" db="UniProtKB">
        <authorList>
            <consortium name="Ensembl"/>
        </authorList>
    </citation>
    <scope>IDENTIFICATION</scope>
</reference>
<dbReference type="GeneTree" id="ENSGT00940000154968"/>
<dbReference type="Bgee" id="ENSG00000085719">
    <property type="expression patterns" value="Expressed in tongue squamous epithelium and 211 other cell types or tissues"/>
</dbReference>
<sequence length="8" mass="851">MAAQCVTK</sequence>